<protein>
    <recommendedName>
        <fullName evidence="17">HTH CENPB-type domain-containing protein</fullName>
    </recommendedName>
</protein>
<evidence type="ECO:0000313" key="6">
    <source>
        <dbReference type="EMBL" id="KAE9219433.1"/>
    </source>
</evidence>
<dbReference type="EMBL" id="QXFY01003091">
    <property type="protein sequence ID" value="KAE9288752.1"/>
    <property type="molecule type" value="Genomic_DNA"/>
</dbReference>
<dbReference type="EMBL" id="QXGD01000946">
    <property type="protein sequence ID" value="KAE9219433.1"/>
    <property type="molecule type" value="Genomic_DNA"/>
</dbReference>
<evidence type="ECO:0000313" key="14">
    <source>
        <dbReference type="Proteomes" id="UP000441208"/>
    </source>
</evidence>
<reference evidence="15 16" key="1">
    <citation type="submission" date="2018-09" db="EMBL/GenBank/DDBJ databases">
        <title>Genomic investigation of the strawberry pathogen Phytophthora fragariae indicates pathogenicity is determined by transcriptional variation in three key races.</title>
        <authorList>
            <person name="Adams T.M."/>
            <person name="Armitage A.D."/>
            <person name="Sobczyk M.K."/>
            <person name="Bates H.J."/>
            <person name="Dunwell J.M."/>
            <person name="Nellist C.F."/>
            <person name="Harrison R.J."/>
        </authorList>
    </citation>
    <scope>NUCLEOTIDE SEQUENCE [LARGE SCALE GENOMIC DNA]</scope>
    <source>
        <strain evidence="7 11">A4</strain>
        <strain evidence="6 12">BC-1</strain>
        <strain evidence="5 10">NOV-27</strain>
        <strain evidence="3 13">NOV-5</strain>
        <strain evidence="4 14">NOV-71</strain>
        <strain evidence="8 16">NOV-77</strain>
        <strain evidence="1 9">NOV-9</strain>
        <strain evidence="2 15">SCRP245</strain>
    </source>
</reference>
<dbReference type="Proteomes" id="UP000440367">
    <property type="component" value="Unassembled WGS sequence"/>
</dbReference>
<evidence type="ECO:0000313" key="7">
    <source>
        <dbReference type="EMBL" id="KAE9276671.1"/>
    </source>
</evidence>
<dbReference type="Proteomes" id="UP000429523">
    <property type="component" value="Unassembled WGS sequence"/>
</dbReference>
<evidence type="ECO:0000313" key="5">
    <source>
        <dbReference type="EMBL" id="KAE9172756.1"/>
    </source>
</evidence>
<dbReference type="EMBL" id="QXGA01003178">
    <property type="protein sequence ID" value="KAE9086535.1"/>
    <property type="molecule type" value="Genomic_DNA"/>
</dbReference>
<evidence type="ECO:0000313" key="1">
    <source>
        <dbReference type="EMBL" id="KAE8922366.1"/>
    </source>
</evidence>
<keyword evidence="10" id="KW-1185">Reference proteome</keyword>
<gene>
    <name evidence="7" type="ORF">PF001_g26014</name>
    <name evidence="6" type="ORF">PF002_g16188</name>
    <name evidence="5" type="ORF">PF005_g26563</name>
    <name evidence="3" type="ORF">PF006_g26005</name>
    <name evidence="4" type="ORF">PF007_g14999</name>
    <name evidence="8" type="ORF">PF008_g26055</name>
    <name evidence="1" type="ORF">PF009_g27373</name>
    <name evidence="2" type="ORF">PF011_g24753</name>
</gene>
<evidence type="ECO:0000313" key="15">
    <source>
        <dbReference type="Proteomes" id="UP000460718"/>
    </source>
</evidence>
<dbReference type="Proteomes" id="UP000460718">
    <property type="component" value="Unassembled WGS sequence"/>
</dbReference>
<evidence type="ECO:0000313" key="2">
    <source>
        <dbReference type="EMBL" id="KAE8974729.1"/>
    </source>
</evidence>
<evidence type="ECO:0000313" key="8">
    <source>
        <dbReference type="EMBL" id="KAE9288752.1"/>
    </source>
</evidence>
<accession>A0A6A3HVW8</accession>
<evidence type="ECO:0008006" key="17">
    <source>
        <dbReference type="Google" id="ProtNLM"/>
    </source>
</evidence>
<sequence length="33" mass="3935">MKEAYGQGKRRKHLKVKAPALERRLEGWIERAK</sequence>
<dbReference type="EMBL" id="QXFZ01000899">
    <property type="protein sequence ID" value="KAE9101798.1"/>
    <property type="molecule type" value="Genomic_DNA"/>
</dbReference>
<dbReference type="Proteomes" id="UP000433483">
    <property type="component" value="Unassembled WGS sequence"/>
</dbReference>
<evidence type="ECO:0000313" key="11">
    <source>
        <dbReference type="Proteomes" id="UP000437068"/>
    </source>
</evidence>
<comment type="caution">
    <text evidence="2">The sequence shown here is derived from an EMBL/GenBank/DDBJ whole genome shotgun (WGS) entry which is preliminary data.</text>
</comment>
<evidence type="ECO:0000313" key="10">
    <source>
        <dbReference type="Proteomes" id="UP000433483"/>
    </source>
</evidence>
<dbReference type="AlphaFoldDB" id="A0A6A3HVW8"/>
<evidence type="ECO:0000313" key="12">
    <source>
        <dbReference type="Proteomes" id="UP000440367"/>
    </source>
</evidence>
<dbReference type="EMBL" id="QXFW01002873">
    <property type="protein sequence ID" value="KAE8974729.1"/>
    <property type="molecule type" value="Genomic_DNA"/>
</dbReference>
<dbReference type="Proteomes" id="UP000486351">
    <property type="component" value="Unassembled WGS sequence"/>
</dbReference>
<dbReference type="EMBL" id="QXGF01003120">
    <property type="protein sequence ID" value="KAE8922366.1"/>
    <property type="molecule type" value="Genomic_DNA"/>
</dbReference>
<evidence type="ECO:0000313" key="9">
    <source>
        <dbReference type="Proteomes" id="UP000429523"/>
    </source>
</evidence>
<dbReference type="EMBL" id="QXGE01003166">
    <property type="protein sequence ID" value="KAE9276671.1"/>
    <property type="molecule type" value="Genomic_DNA"/>
</dbReference>
<dbReference type="Proteomes" id="UP000437068">
    <property type="component" value="Unassembled WGS sequence"/>
</dbReference>
<dbReference type="Proteomes" id="UP000440732">
    <property type="component" value="Unassembled WGS sequence"/>
</dbReference>
<evidence type="ECO:0000313" key="13">
    <source>
        <dbReference type="Proteomes" id="UP000440732"/>
    </source>
</evidence>
<evidence type="ECO:0000313" key="16">
    <source>
        <dbReference type="Proteomes" id="UP000486351"/>
    </source>
</evidence>
<organism evidence="2 15">
    <name type="scientific">Phytophthora fragariae</name>
    <dbReference type="NCBI Taxonomy" id="53985"/>
    <lineage>
        <taxon>Eukaryota</taxon>
        <taxon>Sar</taxon>
        <taxon>Stramenopiles</taxon>
        <taxon>Oomycota</taxon>
        <taxon>Peronosporomycetes</taxon>
        <taxon>Peronosporales</taxon>
        <taxon>Peronosporaceae</taxon>
        <taxon>Phytophthora</taxon>
    </lineage>
</organism>
<evidence type="ECO:0000313" key="3">
    <source>
        <dbReference type="EMBL" id="KAE9086535.1"/>
    </source>
</evidence>
<name>A0A6A3HVW8_9STRA</name>
<dbReference type="EMBL" id="QXGB01003104">
    <property type="protein sequence ID" value="KAE9172756.1"/>
    <property type="molecule type" value="Genomic_DNA"/>
</dbReference>
<evidence type="ECO:0000313" key="4">
    <source>
        <dbReference type="EMBL" id="KAE9101798.1"/>
    </source>
</evidence>
<dbReference type="Proteomes" id="UP000441208">
    <property type="component" value="Unassembled WGS sequence"/>
</dbReference>
<proteinExistence type="predicted"/>